<dbReference type="Gene3D" id="3.40.50.880">
    <property type="match status" value="1"/>
</dbReference>
<dbReference type="Pfam" id="PF00117">
    <property type="entry name" value="GATase"/>
    <property type="match status" value="1"/>
</dbReference>
<proteinExistence type="predicted"/>
<organism evidence="3 4">
    <name type="scientific">Staphylococcus haemolyticus</name>
    <dbReference type="NCBI Taxonomy" id="1283"/>
    <lineage>
        <taxon>Bacteria</taxon>
        <taxon>Bacillati</taxon>
        <taxon>Bacillota</taxon>
        <taxon>Bacilli</taxon>
        <taxon>Bacillales</taxon>
        <taxon>Staphylococcaceae</taxon>
        <taxon>Staphylococcus</taxon>
    </lineage>
</organism>
<accession>A0A2K0A9L6</accession>
<protein>
    <submittedName>
        <fullName evidence="3">Glutamine amidotransferase</fullName>
    </submittedName>
</protein>
<dbReference type="PRINTS" id="PR00097">
    <property type="entry name" value="ANTSNTHASEII"/>
</dbReference>
<evidence type="ECO:0000256" key="1">
    <source>
        <dbReference type="ARBA" id="ARBA00022962"/>
    </source>
</evidence>
<dbReference type="GO" id="GO:0000162">
    <property type="term" value="P:L-tryptophan biosynthetic process"/>
    <property type="evidence" value="ECO:0007669"/>
    <property type="project" value="TreeGrafter"/>
</dbReference>
<dbReference type="NCBIfam" id="TIGR00566">
    <property type="entry name" value="trpG_papA"/>
    <property type="match status" value="1"/>
</dbReference>
<dbReference type="PANTHER" id="PTHR43418">
    <property type="entry name" value="MULTIFUNCTIONAL TRYPTOPHAN BIOSYNTHESIS PROTEIN-RELATED"/>
    <property type="match status" value="1"/>
</dbReference>
<dbReference type="GO" id="GO:0005829">
    <property type="term" value="C:cytosol"/>
    <property type="evidence" value="ECO:0007669"/>
    <property type="project" value="TreeGrafter"/>
</dbReference>
<name>A0A2K0A9L6_STAHA</name>
<dbReference type="InterPro" id="IPR029062">
    <property type="entry name" value="Class_I_gatase-like"/>
</dbReference>
<keyword evidence="3" id="KW-0808">Transferase</keyword>
<comment type="caution">
    <text evidence="3">The sequence shown here is derived from an EMBL/GenBank/DDBJ whole genome shotgun (WGS) entry which is preliminary data.</text>
</comment>
<dbReference type="RefSeq" id="WP_037548470.1">
    <property type="nucleotide sequence ID" value="NZ_CAJCFZ010000004.1"/>
</dbReference>
<dbReference type="FunFam" id="3.40.50.880:FF:000003">
    <property type="entry name" value="Anthranilate synthase component II"/>
    <property type="match status" value="1"/>
</dbReference>
<dbReference type="PRINTS" id="PR00096">
    <property type="entry name" value="GATASE"/>
</dbReference>
<gene>
    <name evidence="3" type="ORF">AL503_013345</name>
</gene>
<keyword evidence="1 3" id="KW-0315">Glutamine amidotransferase</keyword>
<dbReference type="GO" id="GO:0016740">
    <property type="term" value="F:transferase activity"/>
    <property type="evidence" value="ECO:0007669"/>
    <property type="project" value="UniProtKB-KW"/>
</dbReference>
<reference evidence="3 4" key="1">
    <citation type="submission" date="2017-12" db="EMBL/GenBank/DDBJ databases">
        <title>FDA dAtabase for Regulatory Grade micrObial Sequences (FDA-ARGOS): Supporting development and validation of Infectious Disease Dx tests.</title>
        <authorList>
            <person name="Hoffmann M."/>
            <person name="Allard M."/>
            <person name="Evans P."/>
            <person name="Brown E."/>
            <person name="Tallon L."/>
            <person name="Sadzewicz L."/>
            <person name="Sengamalay N."/>
            <person name="Ott S."/>
            <person name="Godinez A."/>
            <person name="Nagaraj S."/>
            <person name="Vavikolanu K."/>
            <person name="Aluvathingal J."/>
            <person name="Nadendla S."/>
            <person name="Sichtig H."/>
        </authorList>
    </citation>
    <scope>NUCLEOTIDE SEQUENCE [LARGE SCALE GENOMIC DNA]</scope>
    <source>
        <strain evidence="3 4">FDAARGOS_148</strain>
    </source>
</reference>
<dbReference type="InterPro" id="IPR050472">
    <property type="entry name" value="Anth_synth/Amidotransfase"/>
</dbReference>
<dbReference type="PANTHER" id="PTHR43418:SF4">
    <property type="entry name" value="MULTIFUNCTIONAL TRYPTOPHAN BIOSYNTHESIS PROTEIN"/>
    <property type="match status" value="1"/>
</dbReference>
<evidence type="ECO:0000259" key="2">
    <source>
        <dbReference type="Pfam" id="PF00117"/>
    </source>
</evidence>
<dbReference type="InterPro" id="IPR017926">
    <property type="entry name" value="GATASE"/>
</dbReference>
<dbReference type="GO" id="GO:0004049">
    <property type="term" value="F:anthranilate synthase activity"/>
    <property type="evidence" value="ECO:0007669"/>
    <property type="project" value="TreeGrafter"/>
</dbReference>
<dbReference type="AlphaFoldDB" id="A0A2K0A9L6"/>
<dbReference type="SUPFAM" id="SSF52317">
    <property type="entry name" value="Class I glutamine amidotransferase-like"/>
    <property type="match status" value="1"/>
</dbReference>
<evidence type="ECO:0000313" key="3">
    <source>
        <dbReference type="EMBL" id="PNN21709.1"/>
    </source>
</evidence>
<dbReference type="PROSITE" id="PS51273">
    <property type="entry name" value="GATASE_TYPE_1"/>
    <property type="match status" value="1"/>
</dbReference>
<feature type="domain" description="Glutamine amidotransferase" evidence="2">
    <location>
        <begin position="4"/>
        <end position="188"/>
    </location>
</feature>
<dbReference type="EMBL" id="LORN02000015">
    <property type="protein sequence ID" value="PNN21709.1"/>
    <property type="molecule type" value="Genomic_DNA"/>
</dbReference>
<dbReference type="CDD" id="cd01743">
    <property type="entry name" value="GATase1_Anthranilate_Synthase"/>
    <property type="match status" value="1"/>
</dbReference>
<dbReference type="InterPro" id="IPR006221">
    <property type="entry name" value="TrpG/PapA_dom"/>
</dbReference>
<dbReference type="Proteomes" id="UP000053523">
    <property type="component" value="Unassembled WGS sequence"/>
</dbReference>
<sequence length="197" mass="22449">MIIVIDNKDSFTYNLIDYFKTETDKGIVVYEVDDVSVDLLRSSNVEAIVISPGPGKPSDYPILIEIMNQFEGEIPILGVCLGFQFIYEYYGGTIIHGLKPVHGHTTTLTHRGTGLFKGLPQSFEVMRYHSLIADKNHIPTVLNMTAYNEEGIIMAFEHNKYPIYGVQYHPESILSEYGHEQIRLFLEKVGIDYENRI</sequence>
<evidence type="ECO:0000313" key="4">
    <source>
        <dbReference type="Proteomes" id="UP000053523"/>
    </source>
</evidence>